<keyword evidence="3" id="KW-1185">Reference proteome</keyword>
<feature type="transmembrane region" description="Helical" evidence="1">
    <location>
        <begin position="211"/>
        <end position="229"/>
    </location>
</feature>
<organism evidence="2 3">
    <name type="scientific">Adhaeribacter arboris</name>
    <dbReference type="NCBI Taxonomy" id="2072846"/>
    <lineage>
        <taxon>Bacteria</taxon>
        <taxon>Pseudomonadati</taxon>
        <taxon>Bacteroidota</taxon>
        <taxon>Cytophagia</taxon>
        <taxon>Cytophagales</taxon>
        <taxon>Hymenobacteraceae</taxon>
        <taxon>Adhaeribacter</taxon>
    </lineage>
</organism>
<dbReference type="EMBL" id="PYFT01000001">
    <property type="protein sequence ID" value="PSR55232.1"/>
    <property type="molecule type" value="Genomic_DNA"/>
</dbReference>
<evidence type="ECO:0000256" key="1">
    <source>
        <dbReference type="SAM" id="Phobius"/>
    </source>
</evidence>
<dbReference type="Proteomes" id="UP000240357">
    <property type="component" value="Unassembled WGS sequence"/>
</dbReference>
<keyword evidence="1" id="KW-0812">Transmembrane</keyword>
<dbReference type="PANTHER" id="PTHR39419">
    <property type="entry name" value="SLL0814 PROTEIN"/>
    <property type="match status" value="1"/>
</dbReference>
<protein>
    <submittedName>
        <fullName evidence="2">Carotenoid biosynthesis protein</fullName>
    </submittedName>
</protein>
<evidence type="ECO:0000313" key="3">
    <source>
        <dbReference type="Proteomes" id="UP000240357"/>
    </source>
</evidence>
<proteinExistence type="predicted"/>
<gene>
    <name evidence="2" type="ORF">AHMF7605_17815</name>
</gene>
<feature type="transmembrane region" description="Helical" evidence="1">
    <location>
        <begin position="145"/>
        <end position="162"/>
    </location>
</feature>
<feature type="transmembrane region" description="Helical" evidence="1">
    <location>
        <begin position="77"/>
        <end position="102"/>
    </location>
</feature>
<comment type="caution">
    <text evidence="2">The sequence shown here is derived from an EMBL/GenBank/DDBJ whole genome shotgun (WGS) entry which is preliminary data.</text>
</comment>
<dbReference type="AlphaFoldDB" id="A0A2T2YIA8"/>
<dbReference type="PANTHER" id="PTHR39419:SF1">
    <property type="entry name" value="SLL0814 PROTEIN"/>
    <property type="match status" value="1"/>
</dbReference>
<feature type="transmembrane region" description="Helical" evidence="1">
    <location>
        <begin position="49"/>
        <end position="70"/>
    </location>
</feature>
<feature type="transmembrane region" description="Helical" evidence="1">
    <location>
        <begin position="25"/>
        <end position="43"/>
    </location>
</feature>
<accession>A0A2T2YIA8</accession>
<feature type="transmembrane region" description="Helical" evidence="1">
    <location>
        <begin position="182"/>
        <end position="199"/>
    </location>
</feature>
<keyword evidence="1" id="KW-1133">Transmembrane helix</keyword>
<name>A0A2T2YIA8_9BACT</name>
<dbReference type="InterPro" id="IPR007354">
    <property type="entry name" value="CruF-like"/>
</dbReference>
<evidence type="ECO:0000313" key="2">
    <source>
        <dbReference type="EMBL" id="PSR55232.1"/>
    </source>
</evidence>
<feature type="transmembrane region" description="Helical" evidence="1">
    <location>
        <begin position="114"/>
        <end position="133"/>
    </location>
</feature>
<keyword evidence="1" id="KW-0472">Membrane</keyword>
<sequence>MIIFELRIKKTENLNTLLPIRRKELLAIIILVIFYAVGFYGLIFSSYQAYFLSLVPFNLLLTNFILFFFHRAFSPSFWVFALVVFSAGFLAEVLGIHTALLFGHYTYGAALGWQLFQVPVIIGLNWLMLVYTAGHTVNYFQRIPWVIKAVLGAVLMVALDYFIEPVAVHLDFWSWQGNKIPVSNFVGWFGVALLLQFYFQKATFSKNNPIAPFVFFLQFMFFGLLSWAIL</sequence>
<reference evidence="2 3" key="1">
    <citation type="submission" date="2018-03" db="EMBL/GenBank/DDBJ databases">
        <title>Adhaeribacter sp. HMF7605 Genome sequencing and assembly.</title>
        <authorList>
            <person name="Kang H."/>
            <person name="Kang J."/>
            <person name="Cha I."/>
            <person name="Kim H."/>
            <person name="Joh K."/>
        </authorList>
    </citation>
    <scope>NUCLEOTIDE SEQUENCE [LARGE SCALE GENOMIC DNA]</scope>
    <source>
        <strain evidence="2 3">HMF7605</strain>
    </source>
</reference>
<dbReference type="Pfam" id="PF04240">
    <property type="entry name" value="Caroten_synth"/>
    <property type="match status" value="1"/>
</dbReference>